<dbReference type="PROSITE" id="PS51746">
    <property type="entry name" value="PPM_2"/>
    <property type="match status" value="1"/>
</dbReference>
<dbReference type="PANTHER" id="PTHR47992">
    <property type="entry name" value="PROTEIN PHOSPHATASE"/>
    <property type="match status" value="1"/>
</dbReference>
<proteinExistence type="predicted"/>
<dbReference type="InterPro" id="IPR036457">
    <property type="entry name" value="PPM-type-like_dom_sf"/>
</dbReference>
<sequence length="439" mass="48757">MFKRVKSPLGRGRERHSLRVSGASIYSMDDLLLFSFSLDAYIAGERIKAYVQAILAENTLANLMSSILDGLHKGEINPPTLRLSREEAILFTKWGSIYFESGGSPYLYLRHSGRLKEIAGKTSLNLDSGVLLLASQRLNQVYETKLGKVTAAMPPDDLVDQLAPEVGVDLSVLVIRAPLEEKFKHRMFITSGCASDVGRRRKNNEDSCFTSTVKISRSRRREVFRLAGVADGAGGHGYGELASALAVEDGLKHALHAIVSRFSVSASDLRSIVQLVNQRVLDAKRRMKTDMASTLTLATIKGRELTYAHVGDSRLYIVDSNMRTIQQLTRDHKYVDELVERGLLTPEQARTHPQRNIITSAIGMEKPRIDTYSYPDVFIPPRKIILCSDGLSDVVFEEEILRLVSSHRIPEIALNSLVSLANSRGGPDNISVSYFGYFT</sequence>
<dbReference type="EMBL" id="CP062310">
    <property type="protein sequence ID" value="QOJ78649.1"/>
    <property type="molecule type" value="Genomic_DNA"/>
</dbReference>
<organism evidence="2 3">
    <name type="scientific">Infirmifilum lucidum</name>
    <dbReference type="NCBI Taxonomy" id="2776706"/>
    <lineage>
        <taxon>Archaea</taxon>
        <taxon>Thermoproteota</taxon>
        <taxon>Thermoprotei</taxon>
        <taxon>Thermofilales</taxon>
        <taxon>Thermofilaceae</taxon>
        <taxon>Infirmifilum</taxon>
    </lineage>
</organism>
<reference evidence="2 3" key="1">
    <citation type="submission" date="2020-10" db="EMBL/GenBank/DDBJ databases">
        <title>Thermofilum lucidum 3507LT sp. nov. a novel member of Thermofilaceae family isolated from Chile hot spring, and proposal of description order Thermofilales.</title>
        <authorList>
            <person name="Zayulina K.S."/>
            <person name="Elcheninov A.G."/>
            <person name="Toshchakov S.V."/>
            <person name="Kublanov I.V."/>
        </authorList>
    </citation>
    <scope>NUCLEOTIDE SEQUENCE [LARGE SCALE GENOMIC DNA]</scope>
    <source>
        <strain evidence="2 3">3507LT</strain>
    </source>
</reference>
<evidence type="ECO:0000259" key="1">
    <source>
        <dbReference type="PROSITE" id="PS51746"/>
    </source>
</evidence>
<name>A0A7L9FFY1_9CREN</name>
<dbReference type="GO" id="GO:0004722">
    <property type="term" value="F:protein serine/threonine phosphatase activity"/>
    <property type="evidence" value="ECO:0007669"/>
    <property type="project" value="InterPro"/>
</dbReference>
<accession>A0A7L9FFY1</accession>
<feature type="domain" description="PPM-type phosphatase" evidence="1">
    <location>
        <begin position="190"/>
        <end position="437"/>
    </location>
</feature>
<dbReference type="Pfam" id="PF13672">
    <property type="entry name" value="PP2C_2"/>
    <property type="match status" value="1"/>
</dbReference>
<dbReference type="Gene3D" id="3.60.40.10">
    <property type="entry name" value="PPM-type phosphatase domain"/>
    <property type="match status" value="1"/>
</dbReference>
<dbReference type="InParanoid" id="A0A7L9FFY1"/>
<dbReference type="SUPFAM" id="SSF81606">
    <property type="entry name" value="PP2C-like"/>
    <property type="match status" value="1"/>
</dbReference>
<keyword evidence="3" id="KW-1185">Reference proteome</keyword>
<evidence type="ECO:0000313" key="3">
    <source>
        <dbReference type="Proteomes" id="UP000594121"/>
    </source>
</evidence>
<dbReference type="SMART" id="SM00332">
    <property type="entry name" value="PP2Cc"/>
    <property type="match status" value="1"/>
</dbReference>
<protein>
    <submittedName>
        <fullName evidence="2">Serine/threonine-protein phosphatase</fullName>
    </submittedName>
</protein>
<dbReference type="CDD" id="cd00143">
    <property type="entry name" value="PP2Cc"/>
    <property type="match status" value="1"/>
</dbReference>
<dbReference type="Proteomes" id="UP000594121">
    <property type="component" value="Chromosome"/>
</dbReference>
<dbReference type="GeneID" id="59149791"/>
<dbReference type="AlphaFoldDB" id="A0A7L9FFY1"/>
<evidence type="ECO:0000313" key="2">
    <source>
        <dbReference type="EMBL" id="QOJ78649.1"/>
    </source>
</evidence>
<dbReference type="InterPro" id="IPR001932">
    <property type="entry name" value="PPM-type_phosphatase-like_dom"/>
</dbReference>
<gene>
    <name evidence="2" type="ORF">IG193_07805</name>
</gene>
<dbReference type="RefSeq" id="WP_192818621.1">
    <property type="nucleotide sequence ID" value="NZ_CP062310.1"/>
</dbReference>
<dbReference type="KEGG" id="thel:IG193_07805"/>
<dbReference type="SMART" id="SM00331">
    <property type="entry name" value="PP2C_SIG"/>
    <property type="match status" value="1"/>
</dbReference>
<dbReference type="InterPro" id="IPR015655">
    <property type="entry name" value="PP2C"/>
</dbReference>